<comment type="caution">
    <text evidence="4">The sequence shown here is derived from an EMBL/GenBank/DDBJ whole genome shotgun (WGS) entry which is preliminary data.</text>
</comment>
<name>A0ABT6G3B6_9FLAO</name>
<dbReference type="SUPFAM" id="SSF48452">
    <property type="entry name" value="TPR-like"/>
    <property type="match status" value="2"/>
</dbReference>
<dbReference type="Gene3D" id="1.25.40.10">
    <property type="entry name" value="Tetratricopeptide repeat domain"/>
    <property type="match status" value="2"/>
</dbReference>
<keyword evidence="5" id="KW-1185">Reference proteome</keyword>
<keyword evidence="1" id="KW-0802">TPR repeat</keyword>
<sequence>MKHLNQSFFFLFFFCSTFCFAQKSTDSLSYYRGIAMHPKASSDLINASVYFNEQLEASKTTKDVHTQLNSLYYLASINYKIGFYEESEKLAMRAIKILDENSTISNKKAYKKSFYNQLGVLYSEQQSYDKAVELYSRVLKVANSTKDSLIAYNNIANVYKRNNLINESHKFSVKALQLTLELKDTISIAMVLNNLGYIKTRLNDFKEGRKLLYRALELRRQLKDSSVLYSSFSNLTKYYMATDSMDMAKFYAKRALDFASKLNSASYKQNALGLLVQLSPDNYSKAYKAINDSLIAEDKARSNRFALMRYDYSEFERQALESQLRVERQRSRAIISTLVAIGVVMLSVLAFFFFRARHRKEKLQQVIITESRISKQVHDEVANNVFQIMTKFENNTYQRHSLRDELYLLYHKARDISNQHSLLDTKVSFRENLEALLESYESENTNIVVKGLADVRWDVFSDVYKNTIYKVLQELLINMKKYSDASLVLILFEKEGKKLKINYSDNGVGAELVKHTGLFNTENRIQSVGGTIIFDTQPEKGFKVKIVI</sequence>
<dbReference type="EMBL" id="JARSBN010000006">
    <property type="protein sequence ID" value="MDG4716544.1"/>
    <property type="molecule type" value="Genomic_DNA"/>
</dbReference>
<feature type="repeat" description="TPR" evidence="1">
    <location>
        <begin position="112"/>
        <end position="145"/>
    </location>
</feature>
<dbReference type="RefSeq" id="WP_278005990.1">
    <property type="nucleotide sequence ID" value="NZ_JARSBN010000006.1"/>
</dbReference>
<dbReference type="Proteomes" id="UP001529085">
    <property type="component" value="Unassembled WGS sequence"/>
</dbReference>
<evidence type="ECO:0000313" key="4">
    <source>
        <dbReference type="EMBL" id="MDG4716544.1"/>
    </source>
</evidence>
<feature type="chain" id="PRO_5046862762" evidence="3">
    <location>
        <begin position="22"/>
        <end position="548"/>
    </location>
</feature>
<dbReference type="InterPro" id="IPR036890">
    <property type="entry name" value="HATPase_C_sf"/>
</dbReference>
<keyword evidence="2" id="KW-1133">Transmembrane helix</keyword>
<feature type="signal peptide" evidence="3">
    <location>
        <begin position="1"/>
        <end position="21"/>
    </location>
</feature>
<dbReference type="InterPro" id="IPR019734">
    <property type="entry name" value="TPR_rpt"/>
</dbReference>
<dbReference type="Gene3D" id="3.30.565.10">
    <property type="entry name" value="Histidine kinase-like ATPase, C-terminal domain"/>
    <property type="match status" value="1"/>
</dbReference>
<evidence type="ECO:0000256" key="3">
    <source>
        <dbReference type="SAM" id="SignalP"/>
    </source>
</evidence>
<dbReference type="PROSITE" id="PS50005">
    <property type="entry name" value="TPR"/>
    <property type="match status" value="1"/>
</dbReference>
<keyword evidence="2" id="KW-0472">Membrane</keyword>
<dbReference type="Pfam" id="PF13374">
    <property type="entry name" value="TPR_10"/>
    <property type="match status" value="1"/>
</dbReference>
<feature type="transmembrane region" description="Helical" evidence="2">
    <location>
        <begin position="333"/>
        <end position="354"/>
    </location>
</feature>
<reference evidence="4 5" key="1">
    <citation type="submission" date="2023-03" db="EMBL/GenBank/DDBJ databases">
        <title>Strain YYF002 represents a novel species in the genus Winogradskyella isolated from seawater.</title>
        <authorList>
            <person name="Fu Z.-Y."/>
        </authorList>
    </citation>
    <scope>NUCLEOTIDE SEQUENCE [LARGE SCALE GENOMIC DNA]</scope>
    <source>
        <strain evidence="4 5">YYF002</strain>
    </source>
</reference>
<evidence type="ECO:0000313" key="5">
    <source>
        <dbReference type="Proteomes" id="UP001529085"/>
    </source>
</evidence>
<proteinExistence type="predicted"/>
<protein>
    <submittedName>
        <fullName evidence="4">Tetratricopeptide repeat protein</fullName>
    </submittedName>
</protein>
<dbReference type="SMART" id="SM00028">
    <property type="entry name" value="TPR"/>
    <property type="match status" value="4"/>
</dbReference>
<dbReference type="PANTHER" id="PTHR10098">
    <property type="entry name" value="RAPSYN-RELATED"/>
    <property type="match status" value="1"/>
</dbReference>
<dbReference type="SUPFAM" id="SSF55874">
    <property type="entry name" value="ATPase domain of HSP90 chaperone/DNA topoisomerase II/histidine kinase"/>
    <property type="match status" value="1"/>
</dbReference>
<organism evidence="4 5">
    <name type="scientific">Winogradskyella marincola</name>
    <dbReference type="NCBI Taxonomy" id="3037795"/>
    <lineage>
        <taxon>Bacteria</taxon>
        <taxon>Pseudomonadati</taxon>
        <taxon>Bacteroidota</taxon>
        <taxon>Flavobacteriia</taxon>
        <taxon>Flavobacteriales</taxon>
        <taxon>Flavobacteriaceae</taxon>
        <taxon>Winogradskyella</taxon>
    </lineage>
</organism>
<keyword evidence="2" id="KW-0812">Transmembrane</keyword>
<keyword evidence="3" id="KW-0732">Signal</keyword>
<evidence type="ECO:0000256" key="2">
    <source>
        <dbReference type="SAM" id="Phobius"/>
    </source>
</evidence>
<dbReference type="InterPro" id="IPR011990">
    <property type="entry name" value="TPR-like_helical_dom_sf"/>
</dbReference>
<gene>
    <name evidence="4" type="ORF">P7122_11725</name>
</gene>
<dbReference type="Pfam" id="PF13181">
    <property type="entry name" value="TPR_8"/>
    <property type="match status" value="1"/>
</dbReference>
<accession>A0ABT6G3B6</accession>
<evidence type="ECO:0000256" key="1">
    <source>
        <dbReference type="PROSITE-ProRule" id="PRU00339"/>
    </source>
</evidence>